<dbReference type="Proteomes" id="UP000015453">
    <property type="component" value="Unassembled WGS sequence"/>
</dbReference>
<evidence type="ECO:0000256" key="1">
    <source>
        <dbReference type="PROSITE-ProRule" id="PRU00221"/>
    </source>
</evidence>
<name>S8C6D7_9LAMI</name>
<evidence type="ECO:0000259" key="2">
    <source>
        <dbReference type="Pfam" id="PF23568"/>
    </source>
</evidence>
<dbReference type="PANTHER" id="PTHR35549:SF2">
    <property type="entry name" value="TRANSDUCIN_WD40 REPEAT-LIKE SUPERFAMILY PROTEIN"/>
    <property type="match status" value="1"/>
</dbReference>
<dbReference type="PROSITE" id="PS50294">
    <property type="entry name" value="WD_REPEATS_REGION"/>
    <property type="match status" value="1"/>
</dbReference>
<dbReference type="Pfam" id="PF00400">
    <property type="entry name" value="WD40"/>
    <property type="match status" value="1"/>
</dbReference>
<accession>S8C6D7</accession>
<dbReference type="InterPro" id="IPR056512">
    <property type="entry name" value="LIN_N"/>
</dbReference>
<dbReference type="OrthoDB" id="6262491at2759"/>
<evidence type="ECO:0000313" key="5">
    <source>
        <dbReference type="EMBL" id="EPS59971.1"/>
    </source>
</evidence>
<dbReference type="SUPFAM" id="SSF50978">
    <property type="entry name" value="WD40 repeat-like"/>
    <property type="match status" value="1"/>
</dbReference>
<feature type="repeat" description="WD" evidence="1">
    <location>
        <begin position="762"/>
        <end position="792"/>
    </location>
</feature>
<evidence type="ECO:0000313" key="6">
    <source>
        <dbReference type="Proteomes" id="UP000015453"/>
    </source>
</evidence>
<dbReference type="InterPro" id="IPR036322">
    <property type="entry name" value="WD40_repeat_dom_sf"/>
</dbReference>
<dbReference type="AlphaFoldDB" id="S8C6D7"/>
<evidence type="ECO:0000259" key="3">
    <source>
        <dbReference type="Pfam" id="PF23628"/>
    </source>
</evidence>
<dbReference type="InterPro" id="IPR055566">
    <property type="entry name" value="ARM_LIN"/>
</dbReference>
<dbReference type="PROSITE" id="PS50082">
    <property type="entry name" value="WD_REPEATS_2"/>
    <property type="match status" value="1"/>
</dbReference>
<sequence length="792" mass="88485">FSGCGDQKIELCLAGEIVGVINREMRLLLRSPESRSSLKLKVTSRLRKIQSQEFFEFSEHSVLSNLYWGIEASESAAGARCGEERAAKLSDSEKMLQIPASLDENGVTLGIPNVFLICCAYFYLSVVEFLRRNEWQSAVHFLQSVLVFPRLVYSKFAPGICRSLFPLFIGHEDEKSSSGESLIVKAVLSDDCDEVLKWIAKRFKPWLMYYQIMATGDSSLGIISKLCFAKNEDENYTVEMKTIYEILSSKKGLKYSILKDIILDQLLIAIATSKEERVVRTSVLILSTIAMANRSVIEDIKKKGLQLYDLATALKRNVHEAVVLIYLINPSPVEIKTLELLPFLVDVVCASKCNKLELTSILMTPPAASLKIIEVLVTAFDCETNSMHLAAISSPSVLSRLLEVPRKDSLEEFISLASILVKCMRFDGKSRKYISEISPVAPFVALLWSNQHRAASVALEYFNELQRMPRSSALALLQQIQSQGSIDNMCSLFMLMQNSEPEYRLLSANLLLQLEVLEDTSMRNTYREEAAETLFDLLTCEESPAAESLSAFILSNLGGTYSWTGEPYTIAWLVRKTGITSAYHRNLIKNYDFLDQSLQDSGIDSWCSKIAQRILLLGPSLFHALDKGLKSRSKRVSRDCLVAAAWLGCELVKCNDELRNDACGIVLHSIEQFIHPGFELEERLLACLCIYNYSSGKADYFQPNNGRISCVHSQTLEVGSKTCGAVTALIFYKGLLFSGYADGSIKVAWEIKGQSATLVHEMKEHRKTVTCFALYEPGNCLLSASADKTIKV</sequence>
<keyword evidence="6" id="KW-1185">Reference proteome</keyword>
<feature type="domain" description="Putative E3 ubiquitin-protein ligase LIN ARM-like" evidence="3">
    <location>
        <begin position="376"/>
        <end position="695"/>
    </location>
</feature>
<comment type="caution">
    <text evidence="5">The sequence shown here is derived from an EMBL/GenBank/DDBJ whole genome shotgun (WGS) entry which is preliminary data.</text>
</comment>
<feature type="domain" description="Putative E3 ubiquitin-protein ligase LIN N-terminal" evidence="2">
    <location>
        <begin position="16"/>
        <end position="165"/>
    </location>
</feature>
<protein>
    <submittedName>
        <fullName evidence="5">Uncharacterized protein</fullName>
    </submittedName>
</protein>
<dbReference type="Pfam" id="PF23628">
    <property type="entry name" value="ARM_LIN_C"/>
    <property type="match status" value="1"/>
</dbReference>
<keyword evidence="1" id="KW-0853">WD repeat</keyword>
<dbReference type="InterPro" id="IPR016024">
    <property type="entry name" value="ARM-type_fold"/>
</dbReference>
<proteinExistence type="predicted"/>
<dbReference type="EMBL" id="AUSU01007929">
    <property type="protein sequence ID" value="EPS59971.1"/>
    <property type="molecule type" value="Genomic_DNA"/>
</dbReference>
<dbReference type="Gene3D" id="2.130.10.10">
    <property type="entry name" value="YVTN repeat-like/Quinoprotein amine dehydrogenase"/>
    <property type="match status" value="1"/>
</dbReference>
<dbReference type="SUPFAM" id="SSF48371">
    <property type="entry name" value="ARM repeat"/>
    <property type="match status" value="1"/>
</dbReference>
<dbReference type="InterPro" id="IPR056514">
    <property type="entry name" value="ARM_LIN_2nd"/>
</dbReference>
<feature type="non-terminal residue" evidence="5">
    <location>
        <position position="792"/>
    </location>
</feature>
<gene>
    <name evidence="5" type="ORF">M569_14833</name>
</gene>
<reference evidence="5 6" key="1">
    <citation type="journal article" date="2013" name="BMC Genomics">
        <title>The miniature genome of a carnivorous plant Genlisea aurea contains a low number of genes and short non-coding sequences.</title>
        <authorList>
            <person name="Leushkin E.V."/>
            <person name="Sutormin R.A."/>
            <person name="Nabieva E.R."/>
            <person name="Penin A.A."/>
            <person name="Kondrashov A.S."/>
            <person name="Logacheva M.D."/>
        </authorList>
    </citation>
    <scope>NUCLEOTIDE SEQUENCE [LARGE SCALE GENOMIC DNA]</scope>
</reference>
<feature type="domain" description="Putative E3 ubiquitin-protein ligase LIN ARM repeats" evidence="4">
    <location>
        <begin position="222"/>
        <end position="374"/>
    </location>
</feature>
<dbReference type="Pfam" id="PF23654">
    <property type="entry name" value="ARM_LIN_2nd"/>
    <property type="match status" value="1"/>
</dbReference>
<dbReference type="InterPro" id="IPR015943">
    <property type="entry name" value="WD40/YVTN_repeat-like_dom_sf"/>
</dbReference>
<dbReference type="InterPro" id="IPR001680">
    <property type="entry name" value="WD40_rpt"/>
</dbReference>
<dbReference type="PANTHER" id="PTHR35549">
    <property type="entry name" value="OS04G0584500 PROTEIN"/>
    <property type="match status" value="1"/>
</dbReference>
<feature type="non-terminal residue" evidence="5">
    <location>
        <position position="1"/>
    </location>
</feature>
<dbReference type="Pfam" id="PF23568">
    <property type="entry name" value="ARM_LIN"/>
    <property type="match status" value="1"/>
</dbReference>
<organism evidence="5 6">
    <name type="scientific">Genlisea aurea</name>
    <dbReference type="NCBI Taxonomy" id="192259"/>
    <lineage>
        <taxon>Eukaryota</taxon>
        <taxon>Viridiplantae</taxon>
        <taxon>Streptophyta</taxon>
        <taxon>Embryophyta</taxon>
        <taxon>Tracheophyta</taxon>
        <taxon>Spermatophyta</taxon>
        <taxon>Magnoliopsida</taxon>
        <taxon>eudicotyledons</taxon>
        <taxon>Gunneridae</taxon>
        <taxon>Pentapetalae</taxon>
        <taxon>asterids</taxon>
        <taxon>lamiids</taxon>
        <taxon>Lamiales</taxon>
        <taxon>Lentibulariaceae</taxon>
        <taxon>Genlisea</taxon>
    </lineage>
</organism>
<evidence type="ECO:0000259" key="4">
    <source>
        <dbReference type="Pfam" id="PF23654"/>
    </source>
</evidence>